<name>A0A9X0D852_9CNID</name>
<evidence type="ECO:0000313" key="2">
    <source>
        <dbReference type="Proteomes" id="UP001163046"/>
    </source>
</evidence>
<reference evidence="1" key="1">
    <citation type="submission" date="2023-01" db="EMBL/GenBank/DDBJ databases">
        <title>Genome assembly of the deep-sea coral Lophelia pertusa.</title>
        <authorList>
            <person name="Herrera S."/>
            <person name="Cordes E."/>
        </authorList>
    </citation>
    <scope>NUCLEOTIDE SEQUENCE</scope>
    <source>
        <strain evidence="1">USNM1676648</strain>
        <tissue evidence="1">Polyp</tissue>
    </source>
</reference>
<sequence length="66" mass="7402">MLVSRNLQAAVGAYYDFNSTQDKLPSMVFVRDVTIGEGESVPPNTTFVKTGEFRIMVMRVGHLECF</sequence>
<dbReference type="OrthoDB" id="661148at2759"/>
<evidence type="ECO:0000313" key="1">
    <source>
        <dbReference type="EMBL" id="KAJ7390927.1"/>
    </source>
</evidence>
<dbReference type="EMBL" id="MU825409">
    <property type="protein sequence ID" value="KAJ7390927.1"/>
    <property type="molecule type" value="Genomic_DNA"/>
</dbReference>
<keyword evidence="2" id="KW-1185">Reference proteome</keyword>
<comment type="caution">
    <text evidence="1">The sequence shown here is derived from an EMBL/GenBank/DDBJ whole genome shotgun (WGS) entry which is preliminary data.</text>
</comment>
<dbReference type="Proteomes" id="UP001163046">
    <property type="component" value="Unassembled WGS sequence"/>
</dbReference>
<dbReference type="AlphaFoldDB" id="A0A9X0D852"/>
<organism evidence="1 2">
    <name type="scientific">Desmophyllum pertusum</name>
    <dbReference type="NCBI Taxonomy" id="174260"/>
    <lineage>
        <taxon>Eukaryota</taxon>
        <taxon>Metazoa</taxon>
        <taxon>Cnidaria</taxon>
        <taxon>Anthozoa</taxon>
        <taxon>Hexacorallia</taxon>
        <taxon>Scleractinia</taxon>
        <taxon>Caryophylliina</taxon>
        <taxon>Caryophylliidae</taxon>
        <taxon>Desmophyllum</taxon>
    </lineage>
</organism>
<proteinExistence type="predicted"/>
<accession>A0A9X0D852</accession>
<protein>
    <submittedName>
        <fullName evidence="1">Uncharacterized protein</fullName>
    </submittedName>
</protein>
<gene>
    <name evidence="1" type="ORF">OS493_020947</name>
</gene>